<keyword evidence="1" id="KW-0378">Hydrolase</keyword>
<organism evidence="1 2">
    <name type="scientific">Marinobacter suaedae</name>
    <dbReference type="NCBI Taxonomy" id="3057675"/>
    <lineage>
        <taxon>Bacteria</taxon>
        <taxon>Pseudomonadati</taxon>
        <taxon>Pseudomonadota</taxon>
        <taxon>Gammaproteobacteria</taxon>
        <taxon>Pseudomonadales</taxon>
        <taxon>Marinobacteraceae</taxon>
        <taxon>Marinobacter</taxon>
    </lineage>
</organism>
<dbReference type="InterPro" id="IPR024078">
    <property type="entry name" value="LmbE-like_dom_sf"/>
</dbReference>
<dbReference type="PANTHER" id="PTHR12993">
    <property type="entry name" value="N-ACETYLGLUCOSAMINYL-PHOSPHATIDYLINOSITOL DE-N-ACETYLASE-RELATED"/>
    <property type="match status" value="1"/>
</dbReference>
<dbReference type="EC" id="3.5.1.-" evidence="1"/>
<name>A0ABT8VWF1_9GAMM</name>
<sequence>MMSWLKGLAHLLMTYALRIVVWQRLEKQAFPAGSIMVIAPHPDDEIIGAGGVILQALEQEQEVHLVYLTEGEAACPAKPAEQVKSQRRALTRQVAGQIGLPPNHQHFLGLADGAVPQRNQPGYQSARQAIQQLIDTLQPDHVLATHELDYWPFDHVACAHLAEDAVAKATHRPNLYLYWVWAWYNLRPWHLSRAECHGLFAVSCTAPATQKQRLVSSYLDARAEDGSRWSGELPLALRRASRFSVEILQQRVHAE</sequence>
<dbReference type="RefSeq" id="WP_302908561.1">
    <property type="nucleotide sequence ID" value="NZ_JAUMIS010000001.1"/>
</dbReference>
<dbReference type="Proteomes" id="UP001168640">
    <property type="component" value="Unassembled WGS sequence"/>
</dbReference>
<dbReference type="GO" id="GO:0016787">
    <property type="term" value="F:hydrolase activity"/>
    <property type="evidence" value="ECO:0007669"/>
    <property type="project" value="UniProtKB-KW"/>
</dbReference>
<accession>A0ABT8VWF1</accession>
<gene>
    <name evidence="1" type="ORF">QVZ43_01240</name>
</gene>
<reference evidence="1" key="1">
    <citation type="submission" date="2023-07" db="EMBL/GenBank/DDBJ databases">
        <title>Marinobacter sp. chi1 genome sequencing and assembly.</title>
        <authorList>
            <person name="Park S."/>
        </authorList>
    </citation>
    <scope>NUCLEOTIDE SEQUENCE</scope>
    <source>
        <strain evidence="1">Chi1</strain>
    </source>
</reference>
<dbReference type="EMBL" id="JAUMIS010000001">
    <property type="protein sequence ID" value="MDO3720322.1"/>
    <property type="molecule type" value="Genomic_DNA"/>
</dbReference>
<dbReference type="Gene3D" id="3.40.50.10320">
    <property type="entry name" value="LmbE-like"/>
    <property type="match status" value="1"/>
</dbReference>
<dbReference type="PANTHER" id="PTHR12993:SF11">
    <property type="entry name" value="N-ACETYLGLUCOSAMINYL-PHOSPHATIDYLINOSITOL DE-N-ACETYLASE"/>
    <property type="match status" value="1"/>
</dbReference>
<evidence type="ECO:0000313" key="1">
    <source>
        <dbReference type="EMBL" id="MDO3720322.1"/>
    </source>
</evidence>
<dbReference type="SUPFAM" id="SSF102588">
    <property type="entry name" value="LmbE-like"/>
    <property type="match status" value="1"/>
</dbReference>
<keyword evidence="2" id="KW-1185">Reference proteome</keyword>
<dbReference type="Pfam" id="PF02585">
    <property type="entry name" value="PIG-L"/>
    <property type="match status" value="1"/>
</dbReference>
<proteinExistence type="predicted"/>
<evidence type="ECO:0000313" key="2">
    <source>
        <dbReference type="Proteomes" id="UP001168640"/>
    </source>
</evidence>
<protein>
    <submittedName>
        <fullName evidence="1">PIG-L family deacetylase</fullName>
        <ecNumber evidence="1">3.5.1.-</ecNumber>
    </submittedName>
</protein>
<dbReference type="InterPro" id="IPR003737">
    <property type="entry name" value="GlcNAc_PI_deacetylase-related"/>
</dbReference>
<comment type="caution">
    <text evidence="1">The sequence shown here is derived from an EMBL/GenBank/DDBJ whole genome shotgun (WGS) entry which is preliminary data.</text>
</comment>